<evidence type="ECO:0000313" key="1">
    <source>
        <dbReference type="EMBL" id="QNJ89910.1"/>
    </source>
</evidence>
<geneLocation type="plasmid" evidence="1 2">
    <name>unnamed2</name>
</geneLocation>
<accession>A0A7G8P6E4</accession>
<proteinExistence type="predicted"/>
<dbReference type="Proteomes" id="UP000515498">
    <property type="component" value="Plasmid unnamed2"/>
</dbReference>
<sequence>MTAVSEHLDSTAWWQDIQDLTETPIGELIDDLDKIAEQAIPYGWLPGRAHTFYGAELATWSDLASETISSLVNRPKGGIGTVRAIMIAAREAVATARRTTDAGVDAAAATRRLLDRLTDYDYTVLTARGWALHPQTIPVTAAQLGVAPVNVQRNQPRAYRRFRELLAEPAHAAVVDYAEDLRRRLGPLTRTHIAEHALKDLGLDLRSDAGQMLLHLAGPYSYKDTWLENADADGLAIACAALDAALTRAGAPTTTALIAEFGSLGIPEHITLEFLDSRPDLRRFGDKSVRWGPTIACPALDAAFERAGAPTTTALIAEFGNFGIPEHITIEFLDSRPDLRRFGDKWVRWGPTIAERIEAALHLIGIPASAATITATIGENCHPKSVREVLYEDSRFIRATKETWALRQWDIDEYTGVFSEIAARIDAAGGAISTKALVDDMTAAIPDIAETSIRTYLSAPGFLVENGMVRQRTAPDGWPVVAPLNAVRGAFHNGRNEIRIALPVTFDLLRGSGQTVNPAVATALGVHPGEQRSFTGPLAEINLSWRLSAITGATVGSLRAPAAALGAQLGDTIVLAFNLRDNTIDVMASPADADLRQRLRVLLGKSVRNPVAALARALNCPAEEVTALLTRRGDKELLALLTESAL</sequence>
<organism evidence="1 2">
    <name type="scientific">Mycolicibacterium fluoranthenivorans</name>
    <dbReference type="NCBI Taxonomy" id="258505"/>
    <lineage>
        <taxon>Bacteria</taxon>
        <taxon>Bacillati</taxon>
        <taxon>Actinomycetota</taxon>
        <taxon>Actinomycetes</taxon>
        <taxon>Mycobacteriales</taxon>
        <taxon>Mycobacteriaceae</taxon>
        <taxon>Mycolicibacterium</taxon>
    </lineage>
</organism>
<evidence type="ECO:0000313" key="2">
    <source>
        <dbReference type="Proteomes" id="UP000515498"/>
    </source>
</evidence>
<dbReference type="EMBL" id="CP059893">
    <property type="protein sequence ID" value="QNJ89910.1"/>
    <property type="molecule type" value="Genomic_DNA"/>
</dbReference>
<gene>
    <name evidence="1" type="ORF">HZU40_00110</name>
</gene>
<dbReference type="KEGG" id="mflu:HZU40_00110"/>
<name>A0A7G8P6E4_9MYCO</name>
<reference evidence="1 2" key="1">
    <citation type="submission" date="2020-07" db="EMBL/GenBank/DDBJ databases">
        <title>Draft genome sequence of four isobutane-metabolizing strains capable of cometabolically degrading diverse ether contaminants.</title>
        <authorList>
            <person name="Chen W."/>
            <person name="Faulkner N."/>
            <person name="Smith C."/>
            <person name="Hyman M."/>
        </authorList>
    </citation>
    <scope>NUCLEOTIDE SEQUENCE [LARGE SCALE GENOMIC DNA]</scope>
    <source>
        <strain evidence="1 2">2A</strain>
        <plasmid evidence="1 2">unnamed2</plasmid>
    </source>
</reference>
<keyword evidence="1" id="KW-0614">Plasmid</keyword>
<protein>
    <submittedName>
        <fullName evidence="1">Uncharacterized protein</fullName>
    </submittedName>
</protein>
<dbReference type="AlphaFoldDB" id="A0A7G8P6E4"/>